<accession>A0A9I9DH63</accession>
<dbReference type="AlphaFoldDB" id="A0A9I9DH63"/>
<sequence length="86" mass="10177">MVRGHEALRSAMQELGRCETWSLPCSISWKSLLLLLQLLKNYHMHNNYHMMIDIILSPSPYHFPFYKIKVSVTCFLIWVCVEGIYM</sequence>
<evidence type="ECO:0000313" key="1">
    <source>
        <dbReference type="EnsemblPlants" id="MELO3C018229.2.1"/>
    </source>
</evidence>
<proteinExistence type="predicted"/>
<organism evidence="1">
    <name type="scientific">Cucumis melo</name>
    <name type="common">Muskmelon</name>
    <dbReference type="NCBI Taxonomy" id="3656"/>
    <lineage>
        <taxon>Eukaryota</taxon>
        <taxon>Viridiplantae</taxon>
        <taxon>Streptophyta</taxon>
        <taxon>Embryophyta</taxon>
        <taxon>Tracheophyta</taxon>
        <taxon>Spermatophyta</taxon>
        <taxon>Magnoliopsida</taxon>
        <taxon>eudicotyledons</taxon>
        <taxon>Gunneridae</taxon>
        <taxon>Pentapetalae</taxon>
        <taxon>rosids</taxon>
        <taxon>fabids</taxon>
        <taxon>Cucurbitales</taxon>
        <taxon>Cucurbitaceae</taxon>
        <taxon>Benincaseae</taxon>
        <taxon>Cucumis</taxon>
    </lineage>
</organism>
<dbReference type="EnsemblPlants" id="MELO3C018229.2.1">
    <property type="protein sequence ID" value="MELO3C018229.2.1"/>
    <property type="gene ID" value="MELO3C018229.2"/>
</dbReference>
<name>A0A9I9DH63_CUCME</name>
<reference evidence="1" key="1">
    <citation type="submission" date="2023-03" db="UniProtKB">
        <authorList>
            <consortium name="EnsemblPlants"/>
        </authorList>
    </citation>
    <scope>IDENTIFICATION</scope>
</reference>
<protein>
    <submittedName>
        <fullName evidence="1">Uncharacterized protein</fullName>
    </submittedName>
</protein>
<dbReference type="Gramene" id="MELO3C018229.2.1">
    <property type="protein sequence ID" value="MELO3C018229.2.1"/>
    <property type="gene ID" value="MELO3C018229.2"/>
</dbReference>